<proteinExistence type="inferred from homology"/>
<dbReference type="GO" id="GO:0042803">
    <property type="term" value="F:protein homodimerization activity"/>
    <property type="evidence" value="ECO:0007669"/>
    <property type="project" value="InterPro"/>
</dbReference>
<evidence type="ECO:0000256" key="2">
    <source>
        <dbReference type="ARBA" id="ARBA00023186"/>
    </source>
</evidence>
<dbReference type="Pfam" id="PF01025">
    <property type="entry name" value="GrpE"/>
    <property type="match status" value="1"/>
</dbReference>
<dbReference type="EMBL" id="MTKO01000113">
    <property type="protein sequence ID" value="RWX43665.1"/>
    <property type="molecule type" value="Genomic_DNA"/>
</dbReference>
<feature type="coiled-coil region" evidence="3">
    <location>
        <begin position="39"/>
        <end position="98"/>
    </location>
</feature>
<accession>A0A444ISP6</accession>
<dbReference type="GO" id="GO:0006457">
    <property type="term" value="P:protein folding"/>
    <property type="evidence" value="ECO:0007669"/>
    <property type="project" value="InterPro"/>
</dbReference>
<name>A0A444ISP6_9BACT</name>
<organism evidence="4 5">
    <name type="scientific">Candidatus Electrothrix aarhusensis</name>
    <dbReference type="NCBI Taxonomy" id="1859131"/>
    <lineage>
        <taxon>Bacteria</taxon>
        <taxon>Pseudomonadati</taxon>
        <taxon>Thermodesulfobacteriota</taxon>
        <taxon>Desulfobulbia</taxon>
        <taxon>Desulfobulbales</taxon>
        <taxon>Desulfobulbaceae</taxon>
        <taxon>Candidatus Electrothrix</taxon>
    </lineage>
</organism>
<evidence type="ECO:0000313" key="4">
    <source>
        <dbReference type="EMBL" id="RWX43665.1"/>
    </source>
</evidence>
<comment type="similarity">
    <text evidence="1">Belongs to the GrpE family.</text>
</comment>
<keyword evidence="4" id="KW-0346">Stress response</keyword>
<evidence type="ECO:0000256" key="3">
    <source>
        <dbReference type="SAM" id="Coils"/>
    </source>
</evidence>
<dbReference type="AlphaFoldDB" id="A0A444ISP6"/>
<comment type="caution">
    <text evidence="4">The sequence shown here is derived from an EMBL/GenBank/DDBJ whole genome shotgun (WGS) entry which is preliminary data.</text>
</comment>
<dbReference type="GO" id="GO:0051087">
    <property type="term" value="F:protein-folding chaperone binding"/>
    <property type="evidence" value="ECO:0007669"/>
    <property type="project" value="InterPro"/>
</dbReference>
<dbReference type="InterPro" id="IPR000740">
    <property type="entry name" value="GrpE"/>
</dbReference>
<feature type="non-terminal residue" evidence="4">
    <location>
        <position position="1"/>
    </location>
</feature>
<gene>
    <name evidence="4" type="ORF">H206_02597</name>
</gene>
<keyword evidence="5" id="KW-1185">Reference proteome</keyword>
<evidence type="ECO:0000313" key="5">
    <source>
        <dbReference type="Proteomes" id="UP000287853"/>
    </source>
</evidence>
<evidence type="ECO:0000256" key="1">
    <source>
        <dbReference type="ARBA" id="ARBA00009054"/>
    </source>
</evidence>
<keyword evidence="3" id="KW-0175">Coiled coil</keyword>
<protein>
    <submittedName>
        <fullName evidence="4">Molecular chaperone GrpE (Heat shock protein)</fullName>
    </submittedName>
</protein>
<reference evidence="4 5" key="1">
    <citation type="submission" date="2017-01" db="EMBL/GenBank/DDBJ databases">
        <title>The cable genome- insights into the physiology and evolution of filamentous bacteria capable of sulfide oxidation via long distance electron transfer.</title>
        <authorList>
            <person name="Schreiber L."/>
            <person name="Bjerg J.T."/>
            <person name="Boggild A."/>
            <person name="Van De Vossenberg J."/>
            <person name="Meysman F."/>
            <person name="Nielsen L.P."/>
            <person name="Schramm A."/>
            <person name="Kjeldsen K.U."/>
        </authorList>
    </citation>
    <scope>NUCLEOTIDE SEQUENCE [LARGE SCALE GENOMIC DNA]</scope>
    <source>
        <strain evidence="4">MCF</strain>
    </source>
</reference>
<keyword evidence="2" id="KW-0143">Chaperone</keyword>
<dbReference type="Proteomes" id="UP000287853">
    <property type="component" value="Unassembled WGS sequence"/>
</dbReference>
<dbReference type="InterPro" id="IPR013805">
    <property type="entry name" value="GrpE_CC"/>
</dbReference>
<sequence>GLKWSIWNDWIFLTNRYDHMTMSKQGEQVAPDTLLREKLIGFQREIAELKRINKEQEEAAEQREQELLLGLFEVLDAFDNLEKNIRGKENLLNKIGQRFVKGTRAIQRKLVRLLRSRHIEPLKFPENKARIKQCKIIATQNDPALENEEIIFVEKKGYIDTERKRVLRKAEVVTVCNDVPPMISVYSSEDSHNS</sequence>
<dbReference type="Gene3D" id="3.90.20.20">
    <property type="match status" value="1"/>
</dbReference>
<dbReference type="GO" id="GO:0000774">
    <property type="term" value="F:adenyl-nucleotide exchange factor activity"/>
    <property type="evidence" value="ECO:0007669"/>
    <property type="project" value="InterPro"/>
</dbReference>